<dbReference type="OrthoDB" id="2228864at2759"/>
<evidence type="ECO:0008006" key="4">
    <source>
        <dbReference type="Google" id="ProtNLM"/>
    </source>
</evidence>
<dbReference type="OMA" id="SSWIIYK"/>
<evidence type="ECO:0000313" key="3">
    <source>
        <dbReference type="Proteomes" id="UP000014254"/>
    </source>
</evidence>
<sequence length="367" mass="40266">MTEELSFIRDSLTQMLENDRQEDDLIKVRQGFDSINDIRQAAIRYARRHKFAVSTLRSGARQLVLVCKHSGAYRATKSKTATPNDSQLATPEEPSNDSPAQEAAVVADPTTTPDATAAAAASATTKKNTRKKLSQKIQCPFEIRAKPLGSSWIIYKVNYEHNHEMATDIKAYAQHRKLTPETKQLIIDLMNTGSTNSTIMEYLQLKGIDNVLKKDIANIRQAHFNNKSKKDNQIQKPQQFLHVKAPESSLPAADSSANFQPSLQPNFQDIKPEFSSCAQVSAADLESIAATTAAAATAATATATATTTATAATDNMDSSSTTDPNMTNTKEATTANEPQQMKEEQQQSVPEGEQLYQFISQNNVQVK</sequence>
<dbReference type="AlphaFoldDB" id="S2K4C1"/>
<dbReference type="STRING" id="1220926.S2K4C1"/>
<dbReference type="InParanoid" id="S2K4C1"/>
<evidence type="ECO:0000313" key="2">
    <source>
        <dbReference type="EMBL" id="EPB90188.1"/>
    </source>
</evidence>
<accession>S2K4C1</accession>
<feature type="region of interest" description="Disordered" evidence="1">
    <location>
        <begin position="76"/>
        <end position="114"/>
    </location>
</feature>
<feature type="compositionally biased region" description="Polar residues" evidence="1">
    <location>
        <begin position="78"/>
        <end position="89"/>
    </location>
</feature>
<evidence type="ECO:0000256" key="1">
    <source>
        <dbReference type="SAM" id="MobiDB-lite"/>
    </source>
</evidence>
<feature type="compositionally biased region" description="Low complexity" evidence="1">
    <location>
        <begin position="103"/>
        <end position="114"/>
    </location>
</feature>
<dbReference type="EMBL" id="KE123924">
    <property type="protein sequence ID" value="EPB90188.1"/>
    <property type="molecule type" value="Genomic_DNA"/>
</dbReference>
<dbReference type="Proteomes" id="UP000014254">
    <property type="component" value="Unassembled WGS sequence"/>
</dbReference>
<organism evidence="2 3">
    <name type="scientific">Mucor circinelloides f. circinelloides (strain 1006PhL)</name>
    <name type="common">Mucormycosis agent</name>
    <name type="synonym">Calyptromyces circinelloides</name>
    <dbReference type="NCBI Taxonomy" id="1220926"/>
    <lineage>
        <taxon>Eukaryota</taxon>
        <taxon>Fungi</taxon>
        <taxon>Fungi incertae sedis</taxon>
        <taxon>Mucoromycota</taxon>
        <taxon>Mucoromycotina</taxon>
        <taxon>Mucoromycetes</taxon>
        <taxon>Mucorales</taxon>
        <taxon>Mucorineae</taxon>
        <taxon>Mucoraceae</taxon>
        <taxon>Mucor</taxon>
    </lineage>
</organism>
<dbReference type="eggNOG" id="ENOG502QQV3">
    <property type="taxonomic scope" value="Eukaryota"/>
</dbReference>
<feature type="compositionally biased region" description="Low complexity" evidence="1">
    <location>
        <begin position="304"/>
        <end position="313"/>
    </location>
</feature>
<feature type="compositionally biased region" description="Polar residues" evidence="1">
    <location>
        <begin position="255"/>
        <end position="267"/>
    </location>
</feature>
<reference evidence="3" key="1">
    <citation type="submission" date="2013-05" db="EMBL/GenBank/DDBJ databases">
        <title>The Genome sequence of Mucor circinelloides f. circinelloides 1006PhL.</title>
        <authorList>
            <consortium name="The Broad Institute Genomics Platform"/>
            <person name="Cuomo C."/>
            <person name="Earl A."/>
            <person name="Findley K."/>
            <person name="Lee S.C."/>
            <person name="Walker B."/>
            <person name="Young S."/>
            <person name="Zeng Q."/>
            <person name="Gargeya S."/>
            <person name="Fitzgerald M."/>
            <person name="Haas B."/>
            <person name="Abouelleil A."/>
            <person name="Allen A.W."/>
            <person name="Alvarado L."/>
            <person name="Arachchi H.M."/>
            <person name="Berlin A.M."/>
            <person name="Chapman S.B."/>
            <person name="Gainer-Dewar J."/>
            <person name="Goldberg J."/>
            <person name="Griggs A."/>
            <person name="Gujja S."/>
            <person name="Hansen M."/>
            <person name="Howarth C."/>
            <person name="Imamovic A."/>
            <person name="Ireland A."/>
            <person name="Larimer J."/>
            <person name="McCowan C."/>
            <person name="Murphy C."/>
            <person name="Pearson M."/>
            <person name="Poon T.W."/>
            <person name="Priest M."/>
            <person name="Roberts A."/>
            <person name="Saif S."/>
            <person name="Shea T."/>
            <person name="Sisk P."/>
            <person name="Sykes S."/>
            <person name="Wortman J."/>
            <person name="Nusbaum C."/>
            <person name="Birren B."/>
        </authorList>
    </citation>
    <scope>NUCLEOTIDE SEQUENCE [LARGE SCALE GENOMIC DNA]</scope>
    <source>
        <strain evidence="3">1006PhL</strain>
    </source>
</reference>
<gene>
    <name evidence="2" type="ORF">HMPREF1544_03022</name>
</gene>
<feature type="region of interest" description="Disordered" evidence="1">
    <location>
        <begin position="304"/>
        <end position="367"/>
    </location>
</feature>
<keyword evidence="3" id="KW-1185">Reference proteome</keyword>
<dbReference type="PANTHER" id="PTHR47718">
    <property type="entry name" value="OS01G0519700 PROTEIN"/>
    <property type="match status" value="1"/>
</dbReference>
<name>S2K4C1_MUCC1</name>
<feature type="region of interest" description="Disordered" evidence="1">
    <location>
        <begin position="246"/>
        <end position="267"/>
    </location>
</feature>
<dbReference type="VEuPathDB" id="FungiDB:HMPREF1544_03022"/>
<feature type="compositionally biased region" description="Polar residues" evidence="1">
    <location>
        <begin position="315"/>
        <end position="339"/>
    </location>
</feature>
<proteinExistence type="predicted"/>
<feature type="compositionally biased region" description="Polar residues" evidence="1">
    <location>
        <begin position="357"/>
        <end position="367"/>
    </location>
</feature>
<protein>
    <recommendedName>
        <fullName evidence="4">FAR1 domain-containing protein</fullName>
    </recommendedName>
</protein>